<evidence type="ECO:0000259" key="1">
    <source>
        <dbReference type="Pfam" id="PF00266"/>
    </source>
</evidence>
<keyword evidence="3" id="KW-1185">Reference proteome</keyword>
<dbReference type="Pfam" id="PF16153">
    <property type="entry name" value="DUF4861"/>
    <property type="match status" value="2"/>
</dbReference>
<accession>A0AA35TCH8</accession>
<reference evidence="2" key="1">
    <citation type="submission" date="2023-03" db="EMBL/GenBank/DDBJ databases">
        <authorList>
            <person name="Steffen K."/>
            <person name="Cardenas P."/>
        </authorList>
    </citation>
    <scope>NUCLEOTIDE SEQUENCE</scope>
</reference>
<dbReference type="Gene3D" id="3.40.640.10">
    <property type="entry name" value="Type I PLP-dependent aspartate aminotransferase-like (Major domain)"/>
    <property type="match status" value="1"/>
</dbReference>
<dbReference type="InterPro" id="IPR015421">
    <property type="entry name" value="PyrdxlP-dep_Trfase_major"/>
</dbReference>
<dbReference type="SUPFAM" id="SSF53383">
    <property type="entry name" value="PLP-dependent transferases"/>
    <property type="match status" value="1"/>
</dbReference>
<feature type="domain" description="Aminotransferase class V" evidence="1">
    <location>
        <begin position="16"/>
        <end position="251"/>
    </location>
</feature>
<dbReference type="InterPro" id="IPR000192">
    <property type="entry name" value="Aminotrans_V_dom"/>
</dbReference>
<protein>
    <submittedName>
        <fullName evidence="2">Probable cysteine desulfurase</fullName>
    </submittedName>
</protein>
<dbReference type="EMBL" id="CASHTH010003442">
    <property type="protein sequence ID" value="CAI8045048.1"/>
    <property type="molecule type" value="Genomic_DNA"/>
</dbReference>
<evidence type="ECO:0000313" key="2">
    <source>
        <dbReference type="EMBL" id="CAI8045048.1"/>
    </source>
</evidence>
<dbReference type="AlphaFoldDB" id="A0AA35TCH8"/>
<dbReference type="Proteomes" id="UP001174909">
    <property type="component" value="Unassembled WGS sequence"/>
</dbReference>
<gene>
    <name evidence="2" type="ORF">GBAR_LOCUS24934</name>
</gene>
<dbReference type="PANTHER" id="PTHR43586">
    <property type="entry name" value="CYSTEINE DESULFURASE"/>
    <property type="match status" value="1"/>
</dbReference>
<comment type="caution">
    <text evidence="2">The sequence shown here is derived from an EMBL/GenBank/DDBJ whole genome shotgun (WGS) entry which is preliminary data.</text>
</comment>
<evidence type="ECO:0000313" key="3">
    <source>
        <dbReference type="Proteomes" id="UP001174909"/>
    </source>
</evidence>
<organism evidence="2 3">
    <name type="scientific">Geodia barretti</name>
    <name type="common">Barrett's horny sponge</name>
    <dbReference type="NCBI Taxonomy" id="519541"/>
    <lineage>
        <taxon>Eukaryota</taxon>
        <taxon>Metazoa</taxon>
        <taxon>Porifera</taxon>
        <taxon>Demospongiae</taxon>
        <taxon>Heteroscleromorpha</taxon>
        <taxon>Tetractinellida</taxon>
        <taxon>Astrophorina</taxon>
        <taxon>Geodiidae</taxon>
        <taxon>Geodia</taxon>
    </lineage>
</organism>
<dbReference type="InterPro" id="IPR032342">
    <property type="entry name" value="DUF4861"/>
</dbReference>
<name>A0AA35TCH8_GEOBA</name>
<dbReference type="PANTHER" id="PTHR43586:SF15">
    <property type="entry name" value="BLR3095 PROTEIN"/>
    <property type="match status" value="1"/>
</dbReference>
<proteinExistence type="predicted"/>
<dbReference type="InterPro" id="IPR015424">
    <property type="entry name" value="PyrdxlP-dep_Trfase"/>
</dbReference>
<sequence length="639" mass="71181">MTGFIEDATVNGAVNAEQWAETAEVCRAAAAQLINANTTEIAFMKNTTQGILIAANGIDWRKGDNVVTTAVEFPANIYPWWSLKERYGVQTRMVPERDGYIHIEDIASAIDTRTRALTISHVEFASGFRNDIQALGDLCREHDIWFIIDAIQSLGAIEVDVKSCNVDILAADGHKWLLAPEGAAIFYCADEKRERLINTNIGWSSVVNPRDFLDYDLTQKPDATRFEEGSYNSVGLYGLKAAIDLLLDIGALLILNACTFPGSNQKISKIRLTIQNTLPLPRKKVPIVLTGTQLRKVNPDFTFKAYSVVTGTAPREVMIPAQADDLDYDGERDQLCFLLDLESEETKEISILYDPNVKATLTLDIHKQTRAAIFPELNAVAAMESNLIAYILKPNGAFIAYGKKRAELFSVDTMFQPELDYGRPLSPELRYHFENNGVILSQQVQIEIEKPEQQWVVRDLENQEIYFIRKSHSSQFDMEQETSTEGQLDIVKSIGLSLNALLKPETPEMVALNRSEGLIGIPHLNGTYGEDRKQGWVWSWGTDPSDIDTLGVALISLTDRGAEDLITTVNRNTSESSLLPVILVPDAEGRLNYRAFAIWGGGIDGIETETEFAEHVQITTTALKTPPHIKFLPKEEGEK</sequence>
<dbReference type="Pfam" id="PF00266">
    <property type="entry name" value="Aminotran_5"/>
    <property type="match status" value="1"/>
</dbReference>